<name>A0A9W6VNX5_9ACTN</name>
<dbReference type="EMBL" id="BSTJ01000002">
    <property type="protein sequence ID" value="GLY73897.1"/>
    <property type="molecule type" value="Genomic_DNA"/>
</dbReference>
<proteinExistence type="predicted"/>
<protein>
    <recommendedName>
        <fullName evidence="1">Ricin B lectin domain-containing protein</fullName>
    </recommendedName>
</protein>
<sequence>MAGGSTSQGVPDIVQRARNGGANSMWRPVAQSDGSWAFPNQNRGLCLDVHGAGQQLDQWPCENAAGTN</sequence>
<dbReference type="InterPro" id="IPR000772">
    <property type="entry name" value="Ricin_B_lectin"/>
</dbReference>
<evidence type="ECO:0000259" key="1">
    <source>
        <dbReference type="Pfam" id="PF14200"/>
    </source>
</evidence>
<evidence type="ECO:0000313" key="2">
    <source>
        <dbReference type="EMBL" id="GLY73897.1"/>
    </source>
</evidence>
<dbReference type="AlphaFoldDB" id="A0A9W6VNX5"/>
<accession>A0A9W6VNX5</accession>
<dbReference type="InterPro" id="IPR035992">
    <property type="entry name" value="Ricin_B-like_lectins"/>
</dbReference>
<comment type="caution">
    <text evidence="2">The sequence shown here is derived from an EMBL/GenBank/DDBJ whole genome shotgun (WGS) entry which is preliminary data.</text>
</comment>
<organism evidence="2 3">
    <name type="scientific">Actinoallomurus iriomotensis</name>
    <dbReference type="NCBI Taxonomy" id="478107"/>
    <lineage>
        <taxon>Bacteria</taxon>
        <taxon>Bacillati</taxon>
        <taxon>Actinomycetota</taxon>
        <taxon>Actinomycetes</taxon>
        <taxon>Streptosporangiales</taxon>
        <taxon>Thermomonosporaceae</taxon>
        <taxon>Actinoallomurus</taxon>
    </lineage>
</organism>
<gene>
    <name evidence="2" type="ORF">Airi01_021640</name>
</gene>
<dbReference type="Gene3D" id="2.80.10.50">
    <property type="match status" value="1"/>
</dbReference>
<dbReference type="SUPFAM" id="SSF50370">
    <property type="entry name" value="Ricin B-like lectins"/>
    <property type="match status" value="1"/>
</dbReference>
<dbReference type="Proteomes" id="UP001165135">
    <property type="component" value="Unassembled WGS sequence"/>
</dbReference>
<dbReference type="Pfam" id="PF14200">
    <property type="entry name" value="RicinB_lectin_2"/>
    <property type="match status" value="1"/>
</dbReference>
<evidence type="ECO:0000313" key="3">
    <source>
        <dbReference type="Proteomes" id="UP001165135"/>
    </source>
</evidence>
<dbReference type="CDD" id="cd00161">
    <property type="entry name" value="beta-trefoil_Ricin-like"/>
    <property type="match status" value="1"/>
</dbReference>
<feature type="domain" description="Ricin B lectin" evidence="1">
    <location>
        <begin position="3"/>
        <end position="59"/>
    </location>
</feature>
<reference evidence="2" key="1">
    <citation type="submission" date="2023-03" db="EMBL/GenBank/DDBJ databases">
        <title>Actinoallomurus iriomotensis NBRC 103681.</title>
        <authorList>
            <person name="Ichikawa N."/>
            <person name="Sato H."/>
            <person name="Tonouchi N."/>
        </authorList>
    </citation>
    <scope>NUCLEOTIDE SEQUENCE</scope>
    <source>
        <strain evidence="2">NBRC 103681</strain>
    </source>
</reference>